<dbReference type="InterPro" id="IPR055259">
    <property type="entry name" value="YkvP/CgeB_Glyco_trans-like"/>
</dbReference>
<comment type="caution">
    <text evidence="2">The sequence shown here is derived from an EMBL/GenBank/DDBJ whole genome shotgun (WGS) entry which is preliminary data.</text>
</comment>
<name>A0A4R8WR13_9MICO</name>
<protein>
    <submittedName>
        <fullName evidence="2">Glycosyltransferase family 1 protein</fullName>
    </submittedName>
</protein>
<feature type="domain" description="Spore protein YkvP/CgeB glycosyl transferase-like" evidence="1">
    <location>
        <begin position="221"/>
        <end position="290"/>
    </location>
</feature>
<proteinExistence type="predicted"/>
<keyword evidence="3" id="KW-1185">Reference proteome</keyword>
<sequence>MIPERVLFLSPSFFGYEGDIENAFVRQGSEVDYFDERPSNASWAKAILRFGRPVLNRSIRVHFEGILRTIVGRRYNLVLVVKGEVVPDWFLAQLRSVQPGARFVFYTFDAIKNSPNCVQLFPYFDRLYSFDFEDVRRYEELELKHLFYALDFTPGPVHEIRKFDASFVGTLHSDRFAFVGHVFAGLQNTYRFFYVQAAWLFYVRRVFSSRFRQVQRTDVSFEKLNRSEVASIFRQSRSVLDMQREGQSGLTMRTFEVLASGSTLVTSNPFVAEMDFFDPERVVVLPASGPQDVELFRRQIASLAGDGQMPPGFEIHSVNAWVSGFNDPRLVESTEEIDEDRS</sequence>
<organism evidence="2 3">
    <name type="scientific">Cryobacterium algoritolerans</name>
    <dbReference type="NCBI Taxonomy" id="1259184"/>
    <lineage>
        <taxon>Bacteria</taxon>
        <taxon>Bacillati</taxon>
        <taxon>Actinomycetota</taxon>
        <taxon>Actinomycetes</taxon>
        <taxon>Micrococcales</taxon>
        <taxon>Microbacteriaceae</taxon>
        <taxon>Cryobacterium</taxon>
    </lineage>
</organism>
<dbReference type="Pfam" id="PF13524">
    <property type="entry name" value="Glyco_trans_1_2"/>
    <property type="match status" value="1"/>
</dbReference>
<dbReference type="EMBL" id="SOFP01000066">
    <property type="protein sequence ID" value="TFC12022.1"/>
    <property type="molecule type" value="Genomic_DNA"/>
</dbReference>
<dbReference type="OrthoDB" id="5165900at2"/>
<dbReference type="RefSeq" id="WP_134568524.1">
    <property type="nucleotide sequence ID" value="NZ_SOFP01000066.1"/>
</dbReference>
<reference evidence="2 3" key="1">
    <citation type="submission" date="2019-03" db="EMBL/GenBank/DDBJ databases">
        <title>Genomics of glacier-inhabiting Cryobacterium strains.</title>
        <authorList>
            <person name="Liu Q."/>
            <person name="Xin Y.-H."/>
        </authorList>
    </citation>
    <scope>NUCLEOTIDE SEQUENCE [LARGE SCALE GENOMIC DNA]</scope>
    <source>
        <strain evidence="2 3">MDT1-3</strain>
    </source>
</reference>
<evidence type="ECO:0000313" key="2">
    <source>
        <dbReference type="EMBL" id="TFC12022.1"/>
    </source>
</evidence>
<dbReference type="GO" id="GO:0016740">
    <property type="term" value="F:transferase activity"/>
    <property type="evidence" value="ECO:0007669"/>
    <property type="project" value="UniProtKB-KW"/>
</dbReference>
<evidence type="ECO:0000313" key="3">
    <source>
        <dbReference type="Proteomes" id="UP000298412"/>
    </source>
</evidence>
<dbReference type="Proteomes" id="UP000298412">
    <property type="component" value="Unassembled WGS sequence"/>
</dbReference>
<keyword evidence="2" id="KW-0808">Transferase</keyword>
<gene>
    <name evidence="2" type="ORF">E3O19_13800</name>
</gene>
<evidence type="ECO:0000259" key="1">
    <source>
        <dbReference type="Pfam" id="PF13524"/>
    </source>
</evidence>
<dbReference type="AlphaFoldDB" id="A0A4R8WR13"/>
<accession>A0A4R8WR13</accession>